<evidence type="ECO:0000313" key="7">
    <source>
        <dbReference type="EMBL" id="CAF1292883.1"/>
    </source>
</evidence>
<dbReference type="EMBL" id="CAJNOL010001123">
    <property type="protein sequence ID" value="CAF1292883.1"/>
    <property type="molecule type" value="Genomic_DNA"/>
</dbReference>
<dbReference type="InterPro" id="IPR000276">
    <property type="entry name" value="GPCR_Rhodpsn"/>
</dbReference>
<accession>A0A815D2M4</accession>
<dbReference type="GO" id="GO:0016020">
    <property type="term" value="C:membrane"/>
    <property type="evidence" value="ECO:0007669"/>
    <property type="project" value="UniProtKB-SubCell"/>
</dbReference>
<dbReference type="InterPro" id="IPR017452">
    <property type="entry name" value="GPCR_Rhodpsn_7TM"/>
</dbReference>
<dbReference type="Proteomes" id="UP000663870">
    <property type="component" value="Unassembled WGS sequence"/>
</dbReference>
<feature type="transmembrane region" description="Helical" evidence="5">
    <location>
        <begin position="170"/>
        <end position="191"/>
    </location>
</feature>
<feature type="transmembrane region" description="Helical" evidence="5">
    <location>
        <begin position="222"/>
        <end position="245"/>
    </location>
</feature>
<comment type="subcellular location">
    <subcellularLocation>
        <location evidence="1">Membrane</location>
    </subcellularLocation>
</comment>
<evidence type="ECO:0000256" key="3">
    <source>
        <dbReference type="ARBA" id="ARBA00022989"/>
    </source>
</evidence>
<feature type="transmembrane region" description="Helical" evidence="5">
    <location>
        <begin position="343"/>
        <end position="366"/>
    </location>
</feature>
<dbReference type="SUPFAM" id="SSF81321">
    <property type="entry name" value="Family A G protein-coupled receptor-like"/>
    <property type="match status" value="1"/>
</dbReference>
<dbReference type="InterPro" id="IPR052954">
    <property type="entry name" value="GPCR-Ligand_Int"/>
</dbReference>
<feature type="transmembrane region" description="Helical" evidence="5">
    <location>
        <begin position="59"/>
        <end position="80"/>
    </location>
</feature>
<organism evidence="7 8">
    <name type="scientific">Rotaria sordida</name>
    <dbReference type="NCBI Taxonomy" id="392033"/>
    <lineage>
        <taxon>Eukaryota</taxon>
        <taxon>Metazoa</taxon>
        <taxon>Spiralia</taxon>
        <taxon>Gnathifera</taxon>
        <taxon>Rotifera</taxon>
        <taxon>Eurotatoria</taxon>
        <taxon>Bdelloidea</taxon>
        <taxon>Philodinida</taxon>
        <taxon>Philodinidae</taxon>
        <taxon>Rotaria</taxon>
    </lineage>
</organism>
<comment type="caution">
    <text evidence="7">The sequence shown here is derived from an EMBL/GenBank/DDBJ whole genome shotgun (WGS) entry which is preliminary data.</text>
</comment>
<feature type="transmembrane region" description="Helical" evidence="5">
    <location>
        <begin position="24"/>
        <end position="47"/>
    </location>
</feature>
<sequence>MNDSLNPYSIPNRNNNTQITVRLLSIYSLLLILIGTPCNLLCCIIYLQKANRLNSIKTIFGYLAFLDTIVLYTFNLNYVFREFNMDTPKPHFNNKYNNSTNPYPDENDNINGIIIKKNLEERSLFICRFLSYLAFSTLQTSSWVLAFGSFNRYLLIKKLSHFEFICKRRYTIAICLFLTCSFFLSNLHILWMNGYHSPYGSIVCYKNKYYPNYMVWYQRLHLIFYSVLPSIILFIFNILLIRIIFESKKRLDNHRRLVLFAAAATTTIPTSKRKNFLAIQQMSSSALKQTNKTSPSRLLNRHSRKLTISLIFITISYFTLTFPSTVIFSFFRSYIEPPALRRTISLLFTNLSTTTHAIRFFIYFFCSTDFRNDLYNLFLLKRFFRLKSIKKQERERHTTLHHTTPRQTTALYTTPLHTTSYPNNRQIEFQLISNKYQLDG</sequence>
<dbReference type="Pfam" id="PF00001">
    <property type="entry name" value="7tm_1"/>
    <property type="match status" value="1"/>
</dbReference>
<keyword evidence="8" id="KW-1185">Reference proteome</keyword>
<name>A0A815D2M4_9BILA</name>
<gene>
    <name evidence="7" type="ORF">JXQ802_LOCUS29091</name>
</gene>
<keyword evidence="3 5" id="KW-1133">Transmembrane helix</keyword>
<feature type="transmembrane region" description="Helical" evidence="5">
    <location>
        <begin position="129"/>
        <end position="150"/>
    </location>
</feature>
<evidence type="ECO:0000313" key="8">
    <source>
        <dbReference type="Proteomes" id="UP000663870"/>
    </source>
</evidence>
<protein>
    <recommendedName>
        <fullName evidence="6">G-protein coupled receptors family 1 profile domain-containing protein</fullName>
    </recommendedName>
</protein>
<dbReference type="AlphaFoldDB" id="A0A815D2M4"/>
<reference evidence="7" key="1">
    <citation type="submission" date="2021-02" db="EMBL/GenBank/DDBJ databases">
        <authorList>
            <person name="Nowell W R."/>
        </authorList>
    </citation>
    <scope>NUCLEOTIDE SEQUENCE</scope>
</reference>
<keyword evidence="4 5" id="KW-0472">Membrane</keyword>
<proteinExistence type="predicted"/>
<dbReference type="PANTHER" id="PTHR46641">
    <property type="entry name" value="FMRFAMIDE RECEPTOR-RELATED"/>
    <property type="match status" value="1"/>
</dbReference>
<evidence type="ECO:0000256" key="4">
    <source>
        <dbReference type="ARBA" id="ARBA00023136"/>
    </source>
</evidence>
<evidence type="ECO:0000256" key="1">
    <source>
        <dbReference type="ARBA" id="ARBA00004370"/>
    </source>
</evidence>
<feature type="transmembrane region" description="Helical" evidence="5">
    <location>
        <begin position="306"/>
        <end position="331"/>
    </location>
</feature>
<dbReference type="PROSITE" id="PS50262">
    <property type="entry name" value="G_PROTEIN_RECEP_F1_2"/>
    <property type="match status" value="1"/>
</dbReference>
<keyword evidence="2 5" id="KW-0812">Transmembrane</keyword>
<evidence type="ECO:0000259" key="6">
    <source>
        <dbReference type="PROSITE" id="PS50262"/>
    </source>
</evidence>
<feature type="domain" description="G-protein coupled receptors family 1 profile" evidence="6">
    <location>
        <begin position="38"/>
        <end position="363"/>
    </location>
</feature>
<evidence type="ECO:0000256" key="5">
    <source>
        <dbReference type="SAM" id="Phobius"/>
    </source>
</evidence>
<dbReference type="GO" id="GO:0004930">
    <property type="term" value="F:G protein-coupled receptor activity"/>
    <property type="evidence" value="ECO:0007669"/>
    <property type="project" value="InterPro"/>
</dbReference>
<dbReference type="Gene3D" id="1.20.1070.10">
    <property type="entry name" value="Rhodopsin 7-helix transmembrane proteins"/>
    <property type="match status" value="1"/>
</dbReference>
<evidence type="ECO:0000256" key="2">
    <source>
        <dbReference type="ARBA" id="ARBA00022692"/>
    </source>
</evidence>